<dbReference type="EC" id="2.4.2.28" evidence="4"/>
<proteinExistence type="inferred from homology"/>
<feature type="domain" description="Nucleoside phosphorylase" evidence="3">
    <location>
        <begin position="5"/>
        <end position="219"/>
    </location>
</feature>
<evidence type="ECO:0000256" key="1">
    <source>
        <dbReference type="ARBA" id="ARBA00022676"/>
    </source>
</evidence>
<sequence length="291" mass="32452">MNTPLAVIGGSGAYQLLADKTLGREIDCTVLKTPFGDSAPLHRFEDDRGEFLFLSRHGEKDYSLTAPFVNYRANIYALKECGVGRIISWSGPGIINTDFKPGDFVVPDDLLDETRARESTFFKNTGVGFIRQSDPFCPEVRSVLRDAVHALGVPHHEKAVYACTEGPRLETPAEIRKLRVLGADLVGMTLIPETFLARELEMCYASLCYLTNYAEGVTPRKFARGQLFEGMQTEKERAQVGESVKRFPALLRSSFVALRKMDSACDCPDALRRYKDKGMIGGDWRTWVGLP</sequence>
<keyword evidence="1 4" id="KW-0328">Glycosyltransferase</keyword>
<dbReference type="PANTHER" id="PTHR42679:SF2">
    <property type="entry name" value="S-METHYL-5'-THIOADENOSINE PHOSPHORYLASE"/>
    <property type="match status" value="1"/>
</dbReference>
<dbReference type="GO" id="GO:0005829">
    <property type="term" value="C:cytosol"/>
    <property type="evidence" value="ECO:0007669"/>
    <property type="project" value="TreeGrafter"/>
</dbReference>
<dbReference type="GO" id="GO:0009116">
    <property type="term" value="P:nucleoside metabolic process"/>
    <property type="evidence" value="ECO:0007669"/>
    <property type="project" value="InterPro"/>
</dbReference>
<keyword evidence="2 4" id="KW-0808">Transferase</keyword>
<dbReference type="InterPro" id="IPR010044">
    <property type="entry name" value="MTAP"/>
</dbReference>
<organism evidence="4">
    <name type="scientific">hydrothermal vent metagenome</name>
    <dbReference type="NCBI Taxonomy" id="652676"/>
    <lineage>
        <taxon>unclassified sequences</taxon>
        <taxon>metagenomes</taxon>
        <taxon>ecological metagenomes</taxon>
    </lineage>
</organism>
<evidence type="ECO:0000256" key="2">
    <source>
        <dbReference type="ARBA" id="ARBA00022679"/>
    </source>
</evidence>
<dbReference type="Gene3D" id="3.40.50.1580">
    <property type="entry name" value="Nucleoside phosphorylase domain"/>
    <property type="match status" value="1"/>
</dbReference>
<dbReference type="GO" id="GO:0019509">
    <property type="term" value="P:L-methionine salvage from methylthioadenosine"/>
    <property type="evidence" value="ECO:0007669"/>
    <property type="project" value="TreeGrafter"/>
</dbReference>
<accession>A0A3B1CSU7</accession>
<evidence type="ECO:0000313" key="4">
    <source>
        <dbReference type="EMBL" id="VAX26994.1"/>
    </source>
</evidence>
<protein>
    <submittedName>
        <fullName evidence="4">5'-methylthioadenosine phosphorylase</fullName>
        <ecNumber evidence="4">2.4.2.28</ecNumber>
    </submittedName>
</protein>
<dbReference type="GO" id="GO:0017061">
    <property type="term" value="F:S-methyl-5-thioadenosine phosphorylase activity"/>
    <property type="evidence" value="ECO:0007669"/>
    <property type="project" value="UniProtKB-EC"/>
</dbReference>
<dbReference type="InterPro" id="IPR000845">
    <property type="entry name" value="Nucleoside_phosphorylase_d"/>
</dbReference>
<name>A0A3B1CSU7_9ZZZZ</name>
<dbReference type="HAMAP" id="MF_01963">
    <property type="entry name" value="MTAP"/>
    <property type="match status" value="1"/>
</dbReference>
<reference evidence="4" key="1">
    <citation type="submission" date="2018-06" db="EMBL/GenBank/DDBJ databases">
        <authorList>
            <person name="Zhirakovskaya E."/>
        </authorList>
    </citation>
    <scope>NUCLEOTIDE SEQUENCE</scope>
</reference>
<dbReference type="AlphaFoldDB" id="A0A3B1CSU7"/>
<evidence type="ECO:0000259" key="3">
    <source>
        <dbReference type="Pfam" id="PF01048"/>
    </source>
</evidence>
<gene>
    <name evidence="4" type="ORF">MNBD_NITROSPINAE05-822</name>
</gene>
<dbReference type="SUPFAM" id="SSF53167">
    <property type="entry name" value="Purine and uridine phosphorylases"/>
    <property type="match status" value="1"/>
</dbReference>
<dbReference type="InterPro" id="IPR035994">
    <property type="entry name" value="Nucleoside_phosphorylase_sf"/>
</dbReference>
<dbReference type="CDD" id="cd09010">
    <property type="entry name" value="MTAP_SsMTAPII_like_MTIP"/>
    <property type="match status" value="1"/>
</dbReference>
<dbReference type="PANTHER" id="PTHR42679">
    <property type="entry name" value="S-METHYL-5'-THIOADENOSINE PHOSPHORYLASE"/>
    <property type="match status" value="1"/>
</dbReference>
<dbReference type="EMBL" id="UOGG01000012">
    <property type="protein sequence ID" value="VAX26994.1"/>
    <property type="molecule type" value="Genomic_DNA"/>
</dbReference>
<dbReference type="Pfam" id="PF01048">
    <property type="entry name" value="PNP_UDP_1"/>
    <property type="match status" value="1"/>
</dbReference>